<dbReference type="OrthoDB" id="303765at2759"/>
<evidence type="ECO:0000313" key="2">
    <source>
        <dbReference type="EMBL" id="CAD8078044.1"/>
    </source>
</evidence>
<evidence type="ECO:0000256" key="1">
    <source>
        <dbReference type="SAM" id="Coils"/>
    </source>
</evidence>
<keyword evidence="3" id="KW-1185">Reference proteome</keyword>
<accession>A0A8S1MSX2</accession>
<protein>
    <submittedName>
        <fullName evidence="2">Uncharacterized protein</fullName>
    </submittedName>
</protein>
<evidence type="ECO:0000313" key="3">
    <source>
        <dbReference type="Proteomes" id="UP000692954"/>
    </source>
</evidence>
<comment type="caution">
    <text evidence="2">The sequence shown here is derived from an EMBL/GenBank/DDBJ whole genome shotgun (WGS) entry which is preliminary data.</text>
</comment>
<dbReference type="Proteomes" id="UP000692954">
    <property type="component" value="Unassembled WGS sequence"/>
</dbReference>
<reference evidence="2" key="1">
    <citation type="submission" date="2021-01" db="EMBL/GenBank/DDBJ databases">
        <authorList>
            <consortium name="Genoscope - CEA"/>
            <person name="William W."/>
        </authorList>
    </citation>
    <scope>NUCLEOTIDE SEQUENCE</scope>
</reference>
<gene>
    <name evidence="2" type="ORF">PSON_ATCC_30995.1.T0370085</name>
</gene>
<keyword evidence="1" id="KW-0175">Coiled coil</keyword>
<organism evidence="2 3">
    <name type="scientific">Paramecium sonneborni</name>
    <dbReference type="NCBI Taxonomy" id="65129"/>
    <lineage>
        <taxon>Eukaryota</taxon>
        <taxon>Sar</taxon>
        <taxon>Alveolata</taxon>
        <taxon>Ciliophora</taxon>
        <taxon>Intramacronucleata</taxon>
        <taxon>Oligohymenophorea</taxon>
        <taxon>Peniculida</taxon>
        <taxon>Parameciidae</taxon>
        <taxon>Paramecium</taxon>
    </lineage>
</organism>
<sequence>MNLQILKQEENIKELMDQNKQKEEELQKQKQNEFMIPQVKTQGNEVQEIKVIEQSTDFLSNVKTDKKMEEINIALAIQQKILKMEQFCCKCQITYRKNSCIVQIIIRNGIRKYKGRYLKK</sequence>
<dbReference type="AlphaFoldDB" id="A0A8S1MSX2"/>
<name>A0A8S1MSX2_9CILI</name>
<proteinExistence type="predicted"/>
<feature type="coiled-coil region" evidence="1">
    <location>
        <begin position="5"/>
        <end position="33"/>
    </location>
</feature>
<dbReference type="EMBL" id="CAJJDN010000037">
    <property type="protein sequence ID" value="CAD8078044.1"/>
    <property type="molecule type" value="Genomic_DNA"/>
</dbReference>